<evidence type="ECO:0000313" key="2">
    <source>
        <dbReference type="EMBL" id="MBO0512647.1"/>
    </source>
</evidence>
<feature type="region of interest" description="Disordered" evidence="1">
    <location>
        <begin position="38"/>
        <end position="60"/>
    </location>
</feature>
<keyword evidence="3" id="KW-1185">Reference proteome</keyword>
<accession>A0A939F5X1</accession>
<organism evidence="2 3">
    <name type="scientific">Streptomyces beijiangensis</name>
    <dbReference type="NCBI Taxonomy" id="163361"/>
    <lineage>
        <taxon>Bacteria</taxon>
        <taxon>Bacillati</taxon>
        <taxon>Actinomycetota</taxon>
        <taxon>Actinomycetes</taxon>
        <taxon>Kitasatosporales</taxon>
        <taxon>Streptomycetaceae</taxon>
        <taxon>Streptomyces</taxon>
    </lineage>
</organism>
<name>A0A939F5X1_9ACTN</name>
<comment type="caution">
    <text evidence="2">The sequence shown here is derived from an EMBL/GenBank/DDBJ whole genome shotgun (WGS) entry which is preliminary data.</text>
</comment>
<evidence type="ECO:0000313" key="3">
    <source>
        <dbReference type="Proteomes" id="UP000664167"/>
    </source>
</evidence>
<gene>
    <name evidence="2" type="ORF">J0695_12635</name>
</gene>
<dbReference type="EMBL" id="JAFLRJ010000111">
    <property type="protein sequence ID" value="MBO0512647.1"/>
    <property type="molecule type" value="Genomic_DNA"/>
</dbReference>
<reference evidence="2" key="1">
    <citation type="submission" date="2021-03" db="EMBL/GenBank/DDBJ databases">
        <title>Streptomyces poriferae sp. nov., a novel marine sponge-derived Actinobacteria species with anti-MRSA activity.</title>
        <authorList>
            <person name="Sandoval-Powers M."/>
            <person name="Kralova S."/>
            <person name="Nguyen G.-S."/>
            <person name="Fawwal D."/>
            <person name="Degnes K."/>
            <person name="Klinkenberg G."/>
            <person name="Sletta H."/>
            <person name="Wentzel A."/>
            <person name="Liles M.R."/>
        </authorList>
    </citation>
    <scope>NUCLEOTIDE SEQUENCE</scope>
    <source>
        <strain evidence="2">DSM 41794</strain>
    </source>
</reference>
<proteinExistence type="predicted"/>
<protein>
    <submittedName>
        <fullName evidence="2">Uncharacterized protein</fullName>
    </submittedName>
</protein>
<sequence length="60" mass="6049">MGRAEHAPTVAAGPAGLGLALAVAAELHAPSVRAPELAASPTVAARHTRRAAMRTRTVRG</sequence>
<dbReference type="AlphaFoldDB" id="A0A939F5X1"/>
<feature type="compositionally biased region" description="Basic residues" evidence="1">
    <location>
        <begin position="46"/>
        <end position="60"/>
    </location>
</feature>
<evidence type="ECO:0000256" key="1">
    <source>
        <dbReference type="SAM" id="MobiDB-lite"/>
    </source>
</evidence>
<dbReference type="Proteomes" id="UP000664167">
    <property type="component" value="Unassembled WGS sequence"/>
</dbReference>